<feature type="compositionally biased region" description="Low complexity" evidence="2">
    <location>
        <begin position="12"/>
        <end position="24"/>
    </location>
</feature>
<dbReference type="WBParaSite" id="PSU_v2.g3452.t1">
    <property type="protein sequence ID" value="PSU_v2.g3452.t1"/>
    <property type="gene ID" value="PSU_v2.g3452"/>
</dbReference>
<feature type="compositionally biased region" description="Polar residues" evidence="2">
    <location>
        <begin position="25"/>
        <end position="34"/>
    </location>
</feature>
<keyword evidence="3" id="KW-1185">Reference proteome</keyword>
<reference evidence="4" key="1">
    <citation type="submission" date="2022-11" db="UniProtKB">
        <authorList>
            <consortium name="WormBaseParasite"/>
        </authorList>
    </citation>
    <scope>IDENTIFICATION</scope>
</reference>
<dbReference type="GO" id="GO:0048255">
    <property type="term" value="P:mRNA stabilization"/>
    <property type="evidence" value="ECO:0007669"/>
    <property type="project" value="TreeGrafter"/>
</dbReference>
<dbReference type="InterPro" id="IPR027963">
    <property type="entry name" value="MEIOC"/>
</dbReference>
<evidence type="ECO:0000256" key="2">
    <source>
        <dbReference type="SAM" id="MobiDB-lite"/>
    </source>
</evidence>
<evidence type="ECO:0000256" key="1">
    <source>
        <dbReference type="SAM" id="Coils"/>
    </source>
</evidence>
<dbReference type="PANTHER" id="PTHR33861">
    <property type="entry name" value="PROTEIN CBG18333"/>
    <property type="match status" value="1"/>
</dbReference>
<evidence type="ECO:0000313" key="4">
    <source>
        <dbReference type="WBParaSite" id="PSU_v2.g3452.t1"/>
    </source>
</evidence>
<dbReference type="GO" id="GO:0005634">
    <property type="term" value="C:nucleus"/>
    <property type="evidence" value="ECO:0007669"/>
    <property type="project" value="TreeGrafter"/>
</dbReference>
<dbReference type="GO" id="GO:0007144">
    <property type="term" value="P:female meiosis I"/>
    <property type="evidence" value="ECO:0007669"/>
    <property type="project" value="TreeGrafter"/>
</dbReference>
<dbReference type="Proteomes" id="UP000887577">
    <property type="component" value="Unplaced"/>
</dbReference>
<feature type="compositionally biased region" description="Basic and acidic residues" evidence="2">
    <location>
        <begin position="1"/>
        <end position="11"/>
    </location>
</feature>
<feature type="compositionally biased region" description="Low complexity" evidence="2">
    <location>
        <begin position="90"/>
        <end position="99"/>
    </location>
</feature>
<protein>
    <submittedName>
        <fullName evidence="4">Uncharacterized protein</fullName>
    </submittedName>
</protein>
<proteinExistence type="predicted"/>
<dbReference type="AlphaFoldDB" id="A0A914YZI9"/>
<keyword evidence="1" id="KW-0175">Coiled coil</keyword>
<dbReference type="PANTHER" id="PTHR33861:SF5">
    <property type="entry name" value="GAMMA-TUBULIN COMPLEX COMPONENT"/>
    <property type="match status" value="1"/>
</dbReference>
<evidence type="ECO:0000313" key="3">
    <source>
        <dbReference type="Proteomes" id="UP000887577"/>
    </source>
</evidence>
<accession>A0A914YZI9</accession>
<dbReference type="GO" id="GO:0005737">
    <property type="term" value="C:cytoplasm"/>
    <property type="evidence" value="ECO:0007669"/>
    <property type="project" value="TreeGrafter"/>
</dbReference>
<feature type="coiled-coil region" evidence="1">
    <location>
        <begin position="311"/>
        <end position="345"/>
    </location>
</feature>
<name>A0A914YZI9_9BILA</name>
<feature type="region of interest" description="Disordered" evidence="2">
    <location>
        <begin position="1"/>
        <end position="47"/>
    </location>
</feature>
<dbReference type="Pfam" id="PF15189">
    <property type="entry name" value="MEIOC"/>
    <property type="match status" value="1"/>
</dbReference>
<dbReference type="GO" id="GO:0007141">
    <property type="term" value="P:male meiosis I"/>
    <property type="evidence" value="ECO:0007669"/>
    <property type="project" value="TreeGrafter"/>
</dbReference>
<feature type="compositionally biased region" description="Polar residues" evidence="2">
    <location>
        <begin position="105"/>
        <end position="120"/>
    </location>
</feature>
<organism evidence="3 4">
    <name type="scientific">Panagrolaimus superbus</name>
    <dbReference type="NCBI Taxonomy" id="310955"/>
    <lineage>
        <taxon>Eukaryota</taxon>
        <taxon>Metazoa</taxon>
        <taxon>Ecdysozoa</taxon>
        <taxon>Nematoda</taxon>
        <taxon>Chromadorea</taxon>
        <taxon>Rhabditida</taxon>
        <taxon>Tylenchina</taxon>
        <taxon>Panagrolaimomorpha</taxon>
        <taxon>Panagrolaimoidea</taxon>
        <taxon>Panagrolaimidae</taxon>
        <taxon>Panagrolaimus</taxon>
    </lineage>
</organism>
<sequence>MSTSGEERADSTRSGSDSLTSSLLQNSPVRNPWSNDDIPPIFPETTVKKPTKSLSSVYEAYNTDNEYSLFQDFVKLNIDDVCNQSYGAPTSTASSKSSTGHLNGFAQSHNSVPSPPSYNDQQQQHQNYYHQQQHHFGVNNNNINTVNLNKNAFLKKNNTFSSVSSDSKIYENANYWNNQMYPGYFQGSEKDLRQRQVKNNMFHSIPQNDLMQMPNQVNNLQQLPLSPPPAPRSHKSSSCDEAELNWYHQNLELQQSIYEHVYNLMITGQLPVPNNNFAQRASSFAAAAGTSVGNFNNTRYQSYGRRSNNLSFELHQRLDECTEQYRQLEKERKKTEAELARHNLGKKISSANNLPIPRLPPAPSRIDRLVVDFFREHARVVTLLGKMEQLRSQSLNEKVHDVMRELLDNVRGLQQCRLSERCAILNHLRGEMGSYNEELESANLLHALTAVCQAVLRARAANWCALIWTIGAENEEQQQMLYRIIEADFEMEPPEIKLRPIKSQNLS</sequence>
<feature type="region of interest" description="Disordered" evidence="2">
    <location>
        <begin position="88"/>
        <end position="129"/>
    </location>
</feature>